<dbReference type="NCBIfam" id="TIGR03177">
    <property type="entry name" value="pilus_cpaB"/>
    <property type="match status" value="1"/>
</dbReference>
<evidence type="ECO:0000256" key="1">
    <source>
        <dbReference type="SAM" id="MobiDB-lite"/>
    </source>
</evidence>
<dbReference type="Proteomes" id="UP000538566">
    <property type="component" value="Unassembled WGS sequence"/>
</dbReference>
<proteinExistence type="predicted"/>
<dbReference type="OrthoDB" id="163768at2"/>
<evidence type="ECO:0000313" key="5">
    <source>
        <dbReference type="Proteomes" id="UP000538566"/>
    </source>
</evidence>
<keyword evidence="2" id="KW-1133">Transmembrane helix</keyword>
<evidence type="ECO:0000313" key="4">
    <source>
        <dbReference type="EMBL" id="MBB4615660.1"/>
    </source>
</evidence>
<dbReference type="RefSeq" id="WP_144907995.1">
    <property type="nucleotide sequence ID" value="NZ_JACHOA010000010.1"/>
</dbReference>
<dbReference type="Pfam" id="PF16976">
    <property type="entry name" value="RcpC"/>
    <property type="match status" value="1"/>
</dbReference>
<keyword evidence="2" id="KW-0812">Transmembrane</keyword>
<comment type="caution">
    <text evidence="4">The sequence shown here is derived from an EMBL/GenBank/DDBJ whole genome shotgun (WGS) entry which is preliminary data.</text>
</comment>
<feature type="compositionally biased region" description="Low complexity" evidence="1">
    <location>
        <begin position="254"/>
        <end position="267"/>
    </location>
</feature>
<dbReference type="InterPro" id="IPR017592">
    <property type="entry name" value="Pilus_assmbl_Flp-typ_CpaB"/>
</dbReference>
<feature type="transmembrane region" description="Helical" evidence="2">
    <location>
        <begin position="6"/>
        <end position="27"/>
    </location>
</feature>
<protein>
    <submittedName>
        <fullName evidence="4">Pilus assembly protein CpaB</fullName>
    </submittedName>
</protein>
<name>A0A7W7AG74_9SPHN</name>
<dbReference type="InterPro" id="IPR031571">
    <property type="entry name" value="RcpC_dom"/>
</dbReference>
<keyword evidence="2" id="KW-0472">Membrane</keyword>
<dbReference type="AlphaFoldDB" id="A0A7W7AG74"/>
<dbReference type="EMBL" id="JACHOA010000010">
    <property type="protein sequence ID" value="MBB4615660.1"/>
    <property type="molecule type" value="Genomic_DNA"/>
</dbReference>
<keyword evidence="5" id="KW-1185">Reference proteome</keyword>
<evidence type="ECO:0000259" key="3">
    <source>
        <dbReference type="SMART" id="SM00858"/>
    </source>
</evidence>
<evidence type="ECO:0000256" key="2">
    <source>
        <dbReference type="SAM" id="Phobius"/>
    </source>
</evidence>
<dbReference type="Pfam" id="PF08666">
    <property type="entry name" value="SAF"/>
    <property type="match status" value="1"/>
</dbReference>
<gene>
    <name evidence="4" type="ORF">GGR37_003960</name>
</gene>
<dbReference type="CDD" id="cd11614">
    <property type="entry name" value="SAF_CpaB_FlgA_like"/>
    <property type="match status" value="1"/>
</dbReference>
<dbReference type="SMART" id="SM00858">
    <property type="entry name" value="SAF"/>
    <property type="match status" value="1"/>
</dbReference>
<sequence>MNRNGAIAVGVAVVIGLVGVYLLNIVLSGVESRSEAEARAGRLTNIVVATQPIPYGGEITGLNTRIVGWPEISLPKGTFKSLDQLKNRVALQAIVPGEPLLASRVSGADGRATLSVNLQPGKFAVAVQINDISGVAGFVRPGDMVDVMLTRQIPGENARSDDKMTDVVMQAVRVLAIDQVADPGKTDPAVARSATLEVDQLGAQKLALARELGPLSLALRRIGAPPEGQPATVTPRDISPNGIGVRPIVAASAPQRTAAPRPAAPAVAPAPRPQGPVMTVYRKAKPTDYEVNDAF</sequence>
<organism evidence="4 5">
    <name type="scientific">Novosphingobium taihuense</name>
    <dbReference type="NCBI Taxonomy" id="260085"/>
    <lineage>
        <taxon>Bacteria</taxon>
        <taxon>Pseudomonadati</taxon>
        <taxon>Pseudomonadota</taxon>
        <taxon>Alphaproteobacteria</taxon>
        <taxon>Sphingomonadales</taxon>
        <taxon>Sphingomonadaceae</taxon>
        <taxon>Novosphingobium</taxon>
    </lineage>
</organism>
<feature type="domain" description="SAF" evidence="3">
    <location>
        <begin position="44"/>
        <end position="106"/>
    </location>
</feature>
<feature type="region of interest" description="Disordered" evidence="1">
    <location>
        <begin position="254"/>
        <end position="277"/>
    </location>
</feature>
<dbReference type="InterPro" id="IPR013974">
    <property type="entry name" value="SAF"/>
</dbReference>
<accession>A0A7W7AG74</accession>
<reference evidence="4 5" key="1">
    <citation type="submission" date="2020-08" db="EMBL/GenBank/DDBJ databases">
        <title>Genomic Encyclopedia of Type Strains, Phase IV (KMG-IV): sequencing the most valuable type-strain genomes for metagenomic binning, comparative biology and taxonomic classification.</title>
        <authorList>
            <person name="Goeker M."/>
        </authorList>
    </citation>
    <scope>NUCLEOTIDE SEQUENCE [LARGE SCALE GENOMIC DNA]</scope>
    <source>
        <strain evidence="4 5">DSM 17507</strain>
    </source>
</reference>